<keyword evidence="4" id="KW-1185">Reference proteome</keyword>
<evidence type="ECO:0000313" key="4">
    <source>
        <dbReference type="Proteomes" id="UP000578077"/>
    </source>
</evidence>
<gene>
    <name evidence="3" type="ORF">HNR25_004001</name>
</gene>
<feature type="region of interest" description="Disordered" evidence="1">
    <location>
        <begin position="197"/>
        <end position="217"/>
    </location>
</feature>
<dbReference type="SUPFAM" id="SSF56747">
    <property type="entry name" value="Prim-pol domain"/>
    <property type="match status" value="1"/>
</dbReference>
<protein>
    <recommendedName>
        <fullName evidence="2">DNA primase/polymerase bifunctional N-terminal domain-containing protein</fullName>
    </recommendedName>
</protein>
<dbReference type="Pfam" id="PF09250">
    <property type="entry name" value="Prim-Pol"/>
    <property type="match status" value="1"/>
</dbReference>
<dbReference type="RefSeq" id="WP_184637566.1">
    <property type="nucleotide sequence ID" value="NZ_BAABKT010000029.1"/>
</dbReference>
<sequence>MVTPQQQWADALVRAGYHLFPCQPNSKIPACTGGVTAAINDPEGIADHWAAHPDHNIGISCGASHLVVVDCDRPKSDDWRWPSDWASVAGEYWDGTDAYCYLIEQAGHELSRGDFDLLGTMVVMTPSGGMHFYFQAAPNFAIRNSAGVLAPLIDIRAEGGYVLGPGSTVGGRPYDYLIDAPPAAMPGWLGYALQGVNQRRRSQDTRPPGATHYRGAPPNATYAERALEDMALAPDGERHDTFVSRIFRLALDESKGTVDLTALEPRIRDIGRSQGRTEREITQAIASGRAKAVAGSP</sequence>
<organism evidence="3 4">
    <name type="scientific">Streptomonospora salina</name>
    <dbReference type="NCBI Taxonomy" id="104205"/>
    <lineage>
        <taxon>Bacteria</taxon>
        <taxon>Bacillati</taxon>
        <taxon>Actinomycetota</taxon>
        <taxon>Actinomycetes</taxon>
        <taxon>Streptosporangiales</taxon>
        <taxon>Nocardiopsidaceae</taxon>
        <taxon>Streptomonospora</taxon>
    </lineage>
</organism>
<dbReference type="EMBL" id="JACHLY010000001">
    <property type="protein sequence ID" value="MBB6000250.1"/>
    <property type="molecule type" value="Genomic_DNA"/>
</dbReference>
<dbReference type="AlphaFoldDB" id="A0A841EIR6"/>
<dbReference type="SMART" id="SM00943">
    <property type="entry name" value="Prim-Pol"/>
    <property type="match status" value="1"/>
</dbReference>
<dbReference type="Proteomes" id="UP000578077">
    <property type="component" value="Unassembled WGS sequence"/>
</dbReference>
<accession>A0A841EIR6</accession>
<proteinExistence type="predicted"/>
<feature type="domain" description="DNA primase/polymerase bifunctional N-terminal" evidence="2">
    <location>
        <begin position="9"/>
        <end position="189"/>
    </location>
</feature>
<evidence type="ECO:0000256" key="1">
    <source>
        <dbReference type="SAM" id="MobiDB-lite"/>
    </source>
</evidence>
<dbReference type="CDD" id="cd04859">
    <property type="entry name" value="Prim_Pol"/>
    <property type="match status" value="1"/>
</dbReference>
<evidence type="ECO:0000259" key="2">
    <source>
        <dbReference type="SMART" id="SM00943"/>
    </source>
</evidence>
<dbReference type="InterPro" id="IPR015330">
    <property type="entry name" value="DNA_primase/pol_bifunc_N"/>
</dbReference>
<name>A0A841EIR6_9ACTN</name>
<comment type="caution">
    <text evidence="3">The sequence shown here is derived from an EMBL/GenBank/DDBJ whole genome shotgun (WGS) entry which is preliminary data.</text>
</comment>
<reference evidence="3 4" key="1">
    <citation type="submission" date="2020-08" db="EMBL/GenBank/DDBJ databases">
        <title>Sequencing the genomes of 1000 actinobacteria strains.</title>
        <authorList>
            <person name="Klenk H.-P."/>
        </authorList>
    </citation>
    <scope>NUCLEOTIDE SEQUENCE [LARGE SCALE GENOMIC DNA]</scope>
    <source>
        <strain evidence="3 4">DSM 44593</strain>
    </source>
</reference>
<evidence type="ECO:0000313" key="3">
    <source>
        <dbReference type="EMBL" id="MBB6000250.1"/>
    </source>
</evidence>